<reference evidence="2 3" key="1">
    <citation type="submission" date="2015-09" db="EMBL/GenBank/DDBJ databases">
        <authorList>
            <consortium name="Pathogen Informatics"/>
        </authorList>
    </citation>
    <scope>NUCLEOTIDE SEQUENCE [LARGE SCALE GENOMIC DNA]</scope>
    <source>
        <strain evidence="2 3">2789STDY5834911</strain>
    </source>
</reference>
<organism evidence="2 3">
    <name type="scientific">Blautia wexlerae</name>
    <dbReference type="NCBI Taxonomy" id="418240"/>
    <lineage>
        <taxon>Bacteria</taxon>
        <taxon>Bacillati</taxon>
        <taxon>Bacillota</taxon>
        <taxon>Clostridia</taxon>
        <taxon>Lachnospirales</taxon>
        <taxon>Lachnospiraceae</taxon>
        <taxon>Blautia</taxon>
    </lineage>
</organism>
<gene>
    <name evidence="2" type="ORF">ERS852523_03173</name>
</gene>
<dbReference type="EMBL" id="CZAW01000041">
    <property type="protein sequence ID" value="CUP89279.1"/>
    <property type="molecule type" value="Genomic_DNA"/>
</dbReference>
<dbReference type="Proteomes" id="UP000095712">
    <property type="component" value="Unassembled WGS sequence"/>
</dbReference>
<evidence type="ECO:0000256" key="1">
    <source>
        <dbReference type="SAM" id="MobiDB-lite"/>
    </source>
</evidence>
<feature type="compositionally biased region" description="Basic residues" evidence="1">
    <location>
        <begin position="83"/>
        <end position="96"/>
    </location>
</feature>
<sequence length="96" mass="11396">MKLTKYEQETIINFNNDEQEASIYTASPQMMRKLDALAAAYPEHYRVVGQTEVSKTYSCEKHLINLRKPRKQNEEHSQWARQRMQKMNRHKNAGNL</sequence>
<proteinExistence type="predicted"/>
<dbReference type="OrthoDB" id="9800084at2"/>
<dbReference type="AlphaFoldDB" id="A0A174S4D2"/>
<protein>
    <recommendedName>
        <fullName evidence="4">Immunoglobulin</fullName>
    </recommendedName>
</protein>
<evidence type="ECO:0008006" key="4">
    <source>
        <dbReference type="Google" id="ProtNLM"/>
    </source>
</evidence>
<dbReference type="RefSeq" id="WP_055152809.1">
    <property type="nucleotide sequence ID" value="NZ_CZAW01000041.1"/>
</dbReference>
<name>A0A174S4D2_9FIRM</name>
<feature type="region of interest" description="Disordered" evidence="1">
    <location>
        <begin position="69"/>
        <end position="96"/>
    </location>
</feature>
<evidence type="ECO:0000313" key="3">
    <source>
        <dbReference type="Proteomes" id="UP000095712"/>
    </source>
</evidence>
<accession>A0A174S4D2</accession>
<evidence type="ECO:0000313" key="2">
    <source>
        <dbReference type="EMBL" id="CUP89279.1"/>
    </source>
</evidence>